<keyword evidence="1" id="KW-0540">Nuclease</keyword>
<protein>
    <submittedName>
        <fullName evidence="1">Exonuclease 1</fullName>
    </submittedName>
</protein>
<keyword evidence="1" id="KW-0269">Exonuclease</keyword>
<gene>
    <name evidence="1" type="primary">EXO1</name>
    <name evidence="1" type="ORF">KSP40_PGU011592</name>
</gene>
<dbReference type="EMBL" id="JBBWWR010000007">
    <property type="protein sequence ID" value="KAK8963861.1"/>
    <property type="molecule type" value="Genomic_DNA"/>
</dbReference>
<comment type="caution">
    <text evidence="1">The sequence shown here is derived from an EMBL/GenBank/DDBJ whole genome shotgun (WGS) entry which is preliminary data.</text>
</comment>
<name>A0ABR2MJJ3_9ASPA</name>
<evidence type="ECO:0000313" key="1">
    <source>
        <dbReference type="EMBL" id="KAK8963861.1"/>
    </source>
</evidence>
<organism evidence="1 2">
    <name type="scientific">Platanthera guangdongensis</name>
    <dbReference type="NCBI Taxonomy" id="2320717"/>
    <lineage>
        <taxon>Eukaryota</taxon>
        <taxon>Viridiplantae</taxon>
        <taxon>Streptophyta</taxon>
        <taxon>Embryophyta</taxon>
        <taxon>Tracheophyta</taxon>
        <taxon>Spermatophyta</taxon>
        <taxon>Magnoliopsida</taxon>
        <taxon>Liliopsida</taxon>
        <taxon>Asparagales</taxon>
        <taxon>Orchidaceae</taxon>
        <taxon>Orchidoideae</taxon>
        <taxon>Orchideae</taxon>
        <taxon>Orchidinae</taxon>
        <taxon>Platanthera</taxon>
    </lineage>
</organism>
<reference evidence="1 2" key="1">
    <citation type="journal article" date="2022" name="Nat. Plants">
        <title>Genomes of leafy and leafless Platanthera orchids illuminate the evolution of mycoheterotrophy.</title>
        <authorList>
            <person name="Li M.H."/>
            <person name="Liu K.W."/>
            <person name="Li Z."/>
            <person name="Lu H.C."/>
            <person name="Ye Q.L."/>
            <person name="Zhang D."/>
            <person name="Wang J.Y."/>
            <person name="Li Y.F."/>
            <person name="Zhong Z.M."/>
            <person name="Liu X."/>
            <person name="Yu X."/>
            <person name="Liu D.K."/>
            <person name="Tu X.D."/>
            <person name="Liu B."/>
            <person name="Hao Y."/>
            <person name="Liao X.Y."/>
            <person name="Jiang Y.T."/>
            <person name="Sun W.H."/>
            <person name="Chen J."/>
            <person name="Chen Y.Q."/>
            <person name="Ai Y."/>
            <person name="Zhai J.W."/>
            <person name="Wu S.S."/>
            <person name="Zhou Z."/>
            <person name="Hsiao Y.Y."/>
            <person name="Wu W.L."/>
            <person name="Chen Y.Y."/>
            <person name="Lin Y.F."/>
            <person name="Hsu J.L."/>
            <person name="Li C.Y."/>
            <person name="Wang Z.W."/>
            <person name="Zhao X."/>
            <person name="Zhong W.Y."/>
            <person name="Ma X.K."/>
            <person name="Ma L."/>
            <person name="Huang J."/>
            <person name="Chen G.Z."/>
            <person name="Huang M.Z."/>
            <person name="Huang L."/>
            <person name="Peng D.H."/>
            <person name="Luo Y.B."/>
            <person name="Zou S.Q."/>
            <person name="Chen S.P."/>
            <person name="Lan S."/>
            <person name="Tsai W.C."/>
            <person name="Van de Peer Y."/>
            <person name="Liu Z.J."/>
        </authorList>
    </citation>
    <scope>NUCLEOTIDE SEQUENCE [LARGE SCALE GENOMIC DNA]</scope>
    <source>
        <strain evidence="1">Lor288</strain>
    </source>
</reference>
<evidence type="ECO:0000313" key="2">
    <source>
        <dbReference type="Proteomes" id="UP001412067"/>
    </source>
</evidence>
<keyword evidence="1" id="KW-0378">Hydrolase</keyword>
<proteinExistence type="predicted"/>
<sequence length="67" mass="7358">MERFVSLMNSFRYGSSGSRASGLRAPLKDVKNTFSMRSSRAPVDFSKFVYKPGANTARPASSPPKLD</sequence>
<keyword evidence="2" id="KW-1185">Reference proteome</keyword>
<dbReference type="Proteomes" id="UP001412067">
    <property type="component" value="Unassembled WGS sequence"/>
</dbReference>
<accession>A0ABR2MJJ3</accession>
<dbReference type="GO" id="GO:0004527">
    <property type="term" value="F:exonuclease activity"/>
    <property type="evidence" value="ECO:0007669"/>
    <property type="project" value="UniProtKB-KW"/>
</dbReference>